<dbReference type="InterPro" id="IPR020084">
    <property type="entry name" value="NUDIX_hydrolase_CS"/>
</dbReference>
<dbReference type="PRINTS" id="PR00502">
    <property type="entry name" value="NUDIXFAMILY"/>
</dbReference>
<evidence type="ECO:0000259" key="3">
    <source>
        <dbReference type="PROSITE" id="PS51462"/>
    </source>
</evidence>
<evidence type="ECO:0000256" key="2">
    <source>
        <dbReference type="SAM" id="MobiDB-lite"/>
    </source>
</evidence>
<feature type="region of interest" description="Disordered" evidence="2">
    <location>
        <begin position="44"/>
        <end position="77"/>
    </location>
</feature>
<evidence type="ECO:0000313" key="4">
    <source>
        <dbReference type="EMBL" id="CUS46290.1"/>
    </source>
</evidence>
<evidence type="ECO:0000256" key="1">
    <source>
        <dbReference type="ARBA" id="ARBA00022801"/>
    </source>
</evidence>
<keyword evidence="1" id="KW-0378">Hydrolase</keyword>
<gene>
    <name evidence="4" type="ORF">MGWOODY_Smn1134</name>
</gene>
<dbReference type="PROSITE" id="PS00893">
    <property type="entry name" value="NUDIX_BOX"/>
    <property type="match status" value="1"/>
</dbReference>
<protein>
    <submittedName>
        <fullName evidence="4">MutT-like protein</fullName>
    </submittedName>
</protein>
<organism evidence="4">
    <name type="scientific">hydrothermal vent metagenome</name>
    <dbReference type="NCBI Taxonomy" id="652676"/>
    <lineage>
        <taxon>unclassified sequences</taxon>
        <taxon>metagenomes</taxon>
        <taxon>ecological metagenomes</taxon>
    </lineage>
</organism>
<dbReference type="GO" id="GO:0006754">
    <property type="term" value="P:ATP biosynthetic process"/>
    <property type="evidence" value="ECO:0007669"/>
    <property type="project" value="TreeGrafter"/>
</dbReference>
<dbReference type="SUPFAM" id="SSF55811">
    <property type="entry name" value="Nudix"/>
    <property type="match status" value="1"/>
</dbReference>
<name>A0A160TLU2_9ZZZZ</name>
<dbReference type="AlphaFoldDB" id="A0A160TLU2"/>
<dbReference type="GO" id="GO:0006167">
    <property type="term" value="P:AMP biosynthetic process"/>
    <property type="evidence" value="ECO:0007669"/>
    <property type="project" value="TreeGrafter"/>
</dbReference>
<sequence length="155" mass="17214">MPPFRLSAGILLYRRRRGTLQVFLVHPGGPFWAARDLGAWQIPKGAVEPGEQPPEAARREFREELGSEAEGPLEPLGRIRQSGGKWVEAYALAGDLDPAGIVSNQSEMEWPPRSGKTIFIPEVDRADWFTIDTARAKMLASQRPLLDRLERLAGA</sequence>
<dbReference type="CDD" id="cd04662">
    <property type="entry name" value="NUDIX_Hydrolase"/>
    <property type="match status" value="1"/>
</dbReference>
<dbReference type="PANTHER" id="PTHR21340:SF7">
    <property type="entry name" value="NUDIX HYDROLASE DOMAIN-CONTAINING PROTEIN"/>
    <property type="match status" value="1"/>
</dbReference>
<dbReference type="InterPro" id="IPR015797">
    <property type="entry name" value="NUDIX_hydrolase-like_dom_sf"/>
</dbReference>
<dbReference type="Gene3D" id="3.90.79.10">
    <property type="entry name" value="Nucleoside Triphosphate Pyrophosphohydrolase"/>
    <property type="match status" value="1"/>
</dbReference>
<dbReference type="InterPro" id="IPR000086">
    <property type="entry name" value="NUDIX_hydrolase_dom"/>
</dbReference>
<dbReference type="InterPro" id="IPR020476">
    <property type="entry name" value="Nudix_hydrolase"/>
</dbReference>
<dbReference type="GO" id="GO:0004081">
    <property type="term" value="F:bis(5'-nucleosyl)-tetraphosphatase (asymmetrical) activity"/>
    <property type="evidence" value="ECO:0007669"/>
    <property type="project" value="TreeGrafter"/>
</dbReference>
<reference evidence="4" key="1">
    <citation type="submission" date="2015-10" db="EMBL/GenBank/DDBJ databases">
        <authorList>
            <person name="Gilbert D.G."/>
        </authorList>
    </citation>
    <scope>NUCLEOTIDE SEQUENCE</scope>
</reference>
<proteinExistence type="predicted"/>
<dbReference type="PANTHER" id="PTHR21340">
    <property type="entry name" value="DIADENOSINE 5,5-P1,P4-TETRAPHOSPHATE PYROPHOSPHOHYDROLASE MUTT"/>
    <property type="match status" value="1"/>
</dbReference>
<feature type="compositionally biased region" description="Basic and acidic residues" evidence="2">
    <location>
        <begin position="56"/>
        <end position="65"/>
    </location>
</feature>
<dbReference type="InterPro" id="IPR051325">
    <property type="entry name" value="Nudix_hydrolase_domain"/>
</dbReference>
<feature type="domain" description="Nudix hydrolase" evidence="3">
    <location>
        <begin position="3"/>
        <end position="152"/>
    </location>
</feature>
<dbReference type="Pfam" id="PF00293">
    <property type="entry name" value="NUDIX"/>
    <property type="match status" value="1"/>
</dbReference>
<accession>A0A160TLU2</accession>
<dbReference type="EMBL" id="CZQE01000354">
    <property type="protein sequence ID" value="CUS46290.1"/>
    <property type="molecule type" value="Genomic_DNA"/>
</dbReference>
<dbReference type="PROSITE" id="PS51462">
    <property type="entry name" value="NUDIX"/>
    <property type="match status" value="1"/>
</dbReference>